<feature type="domain" description="DUF4097" evidence="2">
    <location>
        <begin position="57"/>
        <end position="302"/>
    </location>
</feature>
<dbReference type="InterPro" id="IPR025164">
    <property type="entry name" value="Toastrack_DUF4097"/>
</dbReference>
<dbReference type="Pfam" id="PF13349">
    <property type="entry name" value="DUF4097"/>
    <property type="match status" value="1"/>
</dbReference>
<evidence type="ECO:0000313" key="4">
    <source>
        <dbReference type="Proteomes" id="UP001628078"/>
    </source>
</evidence>
<name>A0ABQ5JKJ4_9LACO</name>
<dbReference type="EMBL" id="BQXO01000001">
    <property type="protein sequence ID" value="GKT04908.1"/>
    <property type="molecule type" value="Genomic_DNA"/>
</dbReference>
<evidence type="ECO:0000313" key="3">
    <source>
        <dbReference type="EMBL" id="GKT04908.1"/>
    </source>
</evidence>
<gene>
    <name evidence="3" type="ORF">JCM31185_01970</name>
</gene>
<feature type="compositionally biased region" description="Polar residues" evidence="1">
    <location>
        <begin position="281"/>
        <end position="303"/>
    </location>
</feature>
<dbReference type="Proteomes" id="UP001628078">
    <property type="component" value="Unassembled WGS sequence"/>
</dbReference>
<protein>
    <recommendedName>
        <fullName evidence="2">DUF4097 domain-containing protein</fullName>
    </recommendedName>
</protein>
<evidence type="ECO:0000259" key="2">
    <source>
        <dbReference type="Pfam" id="PF13349"/>
    </source>
</evidence>
<dbReference type="Gene3D" id="2.160.20.120">
    <property type="match status" value="1"/>
</dbReference>
<sequence length="303" mass="33441">MKRTLKIGLVILVIGLVLMAIGAMTHSFKSVTFNDQHQPELVHVKTFDRKVKSFKVLDADLKSNQLRIKEGDSYRVQVRSNAKAMPRVTVKNQRLVIEQTKNDNATSGWHFGSDGNDMIEGGHSQLPDRTVVVTVPRGTKLDQIKLVNQGGDMRLTDVQTNKLTIHTNSNVSLEHATVGEGMRLSTGDGNIYLQQMNLTNSQLITDDGDVALKDVWLNQATVQLADGDFRMRNGGITGIVNVNNQDGDNTVVGADRGKGYILHGADNNRLFDQHREDGGLLQQNETNNDRLQLTTSDGNNSVQ</sequence>
<proteinExistence type="predicted"/>
<accession>A0ABQ5JKJ4</accession>
<feature type="region of interest" description="Disordered" evidence="1">
    <location>
        <begin position="280"/>
        <end position="303"/>
    </location>
</feature>
<dbReference type="RefSeq" id="WP_407882175.1">
    <property type="nucleotide sequence ID" value="NZ_BQXO01000001.1"/>
</dbReference>
<comment type="caution">
    <text evidence="3">The sequence shown here is derived from an EMBL/GenBank/DDBJ whole genome shotgun (WGS) entry which is preliminary data.</text>
</comment>
<reference evidence="3 4" key="1">
    <citation type="submission" date="2022-03" db="EMBL/GenBank/DDBJ databases">
        <title>Draft genome sequence of Furfurilactobacillus curtus JCM 31185.</title>
        <authorList>
            <person name="Suzuki S."/>
            <person name="Endo A."/>
            <person name="Kajikawa A."/>
        </authorList>
    </citation>
    <scope>NUCLEOTIDE SEQUENCE [LARGE SCALE GENOMIC DNA]</scope>
    <source>
        <strain evidence="3 4">JCM 31185</strain>
    </source>
</reference>
<evidence type="ECO:0000256" key="1">
    <source>
        <dbReference type="SAM" id="MobiDB-lite"/>
    </source>
</evidence>
<organism evidence="3 4">
    <name type="scientific">Furfurilactobacillus curtus</name>
    <dbReference type="NCBI Taxonomy" id="1746200"/>
    <lineage>
        <taxon>Bacteria</taxon>
        <taxon>Bacillati</taxon>
        <taxon>Bacillota</taxon>
        <taxon>Bacilli</taxon>
        <taxon>Lactobacillales</taxon>
        <taxon>Lactobacillaceae</taxon>
        <taxon>Furfurilactobacillus</taxon>
    </lineage>
</organism>
<keyword evidence="4" id="KW-1185">Reference proteome</keyword>